<dbReference type="Proteomes" id="UP001152795">
    <property type="component" value="Unassembled WGS sequence"/>
</dbReference>
<keyword evidence="1" id="KW-0853">WD repeat</keyword>
<keyword evidence="7" id="KW-1185">Reference proteome</keyword>
<dbReference type="GO" id="GO:0043531">
    <property type="term" value="F:ADP binding"/>
    <property type="evidence" value="ECO:0007669"/>
    <property type="project" value="InterPro"/>
</dbReference>
<dbReference type="GO" id="GO:0005829">
    <property type="term" value="C:cytosol"/>
    <property type="evidence" value="ECO:0007669"/>
    <property type="project" value="UniProtKB-ARBA"/>
</dbReference>
<dbReference type="GO" id="GO:0006915">
    <property type="term" value="P:apoptotic process"/>
    <property type="evidence" value="ECO:0007669"/>
    <property type="project" value="UniProtKB-KW"/>
</dbReference>
<protein>
    <submittedName>
        <fullName evidence="6">WD repeat</fullName>
    </submittedName>
</protein>
<dbReference type="PRINTS" id="PR00364">
    <property type="entry name" value="DISEASERSIST"/>
</dbReference>
<dbReference type="InterPro" id="IPR041452">
    <property type="entry name" value="APAF1_C"/>
</dbReference>
<proteinExistence type="predicted"/>
<dbReference type="Gene3D" id="1.10.10.10">
    <property type="entry name" value="Winged helix-like DNA-binding domain superfamily/Winged helix DNA-binding domain"/>
    <property type="match status" value="1"/>
</dbReference>
<keyword evidence="2" id="KW-0053">Apoptosis</keyword>
<keyword evidence="3" id="KW-0677">Repeat</keyword>
<dbReference type="PANTHER" id="PTHR22845:SF5">
    <property type="entry name" value="APOPTOTIC PROTEASE-ACTIVATING FACTOR 1"/>
    <property type="match status" value="1"/>
</dbReference>
<sequence length="789" mass="88544">MASPAASTGTISEEETKWVVIGVCLNKVIAPALRKDLKSKLQKWYIDLCRPPVDIDKQDIRNYKKTLPPSKFPPNYKSINNNEKKSRGAYDFAVKDSLSLAKLFLQPNMAKFTGFDETMDMSAILGVMCNAKPFSSAAADAETVRNDVRNKWAHCNFSEWTQAVFTASIKALISLIKTSNLPTADEKAVCDDLDGWEKKADLGLWFGQPITDLVTELRTSLKHESDAEINTVNEKLNNIESKLRKIEEVEKNAAENSEELKRQKEKIECHSNELEHLNEKLKTGDYDKQKENYSEFAVKKVPYGLRSLPRDMVERPSEVNDILGLLIPGNSKVGVIGSQSGDIFGIRGMGGLGKTVLALAVAWAASGSRQVIWLDIGETPDCLGLINILIKVLGGTISFSDIHAAQAWIKANTSDKDCLVVLDDVWSVDDVAVFDHLSGKCQLLITTRDAKVVRGSKGFVYELQFMAEDKSRALLYQSAGVEPDELSTFGPKMHQIVEELLKQCRGLPLALSLVGSNLIDTRLQQDWQDVLGYFQKPGLEQLHSQFPNVTYPYDNILAAIDASFQRLEKNEREKFLDFGIFPEDINVASDILELFWSSKEAGRTSCSPQEGRCILKALERKSLIQKGPELQGKTSYRVHDLLLDFARQKLQATGTLADVQRVFVKILCGQCVNGEWTTTSSLSQRDYYFKYLPYHIFSSEQHSELIQLLFDFHWLEQKVKHTNFPSVISDFRFLDTPLQHEIKLLQKSLMLSADAIEKNPSSIGPQLLGNKNNVPFLGLPFLRLPSNTH</sequence>
<evidence type="ECO:0000256" key="2">
    <source>
        <dbReference type="ARBA" id="ARBA00022703"/>
    </source>
</evidence>
<dbReference type="InterPro" id="IPR036388">
    <property type="entry name" value="WH-like_DNA-bd_sf"/>
</dbReference>
<dbReference type="OrthoDB" id="5988093at2759"/>
<evidence type="ECO:0000259" key="5">
    <source>
        <dbReference type="Pfam" id="PF17908"/>
    </source>
</evidence>
<dbReference type="AlphaFoldDB" id="A0A7D9IN56"/>
<dbReference type="Gene3D" id="1.10.8.430">
    <property type="entry name" value="Helical domain of apoptotic protease-activating factors"/>
    <property type="match status" value="1"/>
</dbReference>
<dbReference type="Gene3D" id="1.25.40.370">
    <property type="match status" value="1"/>
</dbReference>
<dbReference type="SUPFAM" id="SSF52540">
    <property type="entry name" value="P-loop containing nucleoside triphosphate hydrolases"/>
    <property type="match status" value="1"/>
</dbReference>
<dbReference type="Pfam" id="PF00931">
    <property type="entry name" value="NB-ARC"/>
    <property type="match status" value="1"/>
</dbReference>
<feature type="domain" description="APAF-1 helical" evidence="5">
    <location>
        <begin position="679"/>
        <end position="739"/>
    </location>
</feature>
<evidence type="ECO:0000256" key="3">
    <source>
        <dbReference type="ARBA" id="ARBA00022737"/>
    </source>
</evidence>
<dbReference type="InterPro" id="IPR002182">
    <property type="entry name" value="NB-ARC"/>
</dbReference>
<evidence type="ECO:0000256" key="1">
    <source>
        <dbReference type="ARBA" id="ARBA00022574"/>
    </source>
</evidence>
<dbReference type="EMBL" id="CACRXK020006484">
    <property type="protein sequence ID" value="CAB4009536.1"/>
    <property type="molecule type" value="Genomic_DNA"/>
</dbReference>
<dbReference type="Pfam" id="PF17908">
    <property type="entry name" value="APAF1_C"/>
    <property type="match status" value="1"/>
</dbReference>
<comment type="caution">
    <text evidence="6">The sequence shown here is derived from an EMBL/GenBank/DDBJ whole genome shotgun (WGS) entry which is preliminary data.</text>
</comment>
<dbReference type="InterPro" id="IPR027417">
    <property type="entry name" value="P-loop_NTPase"/>
</dbReference>
<evidence type="ECO:0000313" key="6">
    <source>
        <dbReference type="EMBL" id="CAB4009536.1"/>
    </source>
</evidence>
<organism evidence="6 7">
    <name type="scientific">Paramuricea clavata</name>
    <name type="common">Red gorgonian</name>
    <name type="synonym">Violescent sea-whip</name>
    <dbReference type="NCBI Taxonomy" id="317549"/>
    <lineage>
        <taxon>Eukaryota</taxon>
        <taxon>Metazoa</taxon>
        <taxon>Cnidaria</taxon>
        <taxon>Anthozoa</taxon>
        <taxon>Octocorallia</taxon>
        <taxon>Malacalcyonacea</taxon>
        <taxon>Plexauridae</taxon>
        <taxon>Paramuricea</taxon>
    </lineage>
</organism>
<name>A0A7D9IN56_PARCT</name>
<reference evidence="6" key="1">
    <citation type="submission" date="2020-04" db="EMBL/GenBank/DDBJ databases">
        <authorList>
            <person name="Alioto T."/>
            <person name="Alioto T."/>
            <person name="Gomez Garrido J."/>
        </authorList>
    </citation>
    <scope>NUCLEOTIDE SEQUENCE</scope>
    <source>
        <strain evidence="6">A484AB</strain>
    </source>
</reference>
<dbReference type="Gene3D" id="3.40.50.300">
    <property type="entry name" value="P-loop containing nucleotide triphosphate hydrolases"/>
    <property type="match status" value="1"/>
</dbReference>
<dbReference type="InterPro" id="IPR042197">
    <property type="entry name" value="Apaf_helical"/>
</dbReference>
<evidence type="ECO:0000259" key="4">
    <source>
        <dbReference type="Pfam" id="PF00931"/>
    </source>
</evidence>
<evidence type="ECO:0000313" key="7">
    <source>
        <dbReference type="Proteomes" id="UP001152795"/>
    </source>
</evidence>
<feature type="domain" description="NB-ARC" evidence="4">
    <location>
        <begin position="340"/>
        <end position="480"/>
    </location>
</feature>
<dbReference type="PANTHER" id="PTHR22845">
    <property type="entry name" value="APOPTOTIC PROTEASE-ACTIVATING FACTOR 1"/>
    <property type="match status" value="1"/>
</dbReference>
<gene>
    <name evidence="6" type="ORF">PACLA_8A079649</name>
</gene>
<accession>A0A7D9IN56</accession>